<dbReference type="RefSeq" id="WP_035075612.1">
    <property type="nucleotide sequence ID" value="NZ_JMIH01000023.1"/>
</dbReference>
<evidence type="ECO:0000313" key="4">
    <source>
        <dbReference type="EMBL" id="KEO72763.1"/>
    </source>
</evidence>
<dbReference type="eggNOG" id="COG0726">
    <property type="taxonomic scope" value="Bacteria"/>
</dbReference>
<dbReference type="PANTHER" id="PTHR10587">
    <property type="entry name" value="GLYCOSYL TRANSFERASE-RELATED"/>
    <property type="match status" value="1"/>
</dbReference>
<keyword evidence="1" id="KW-0479">Metal-binding</keyword>
<organism evidence="4 5">
    <name type="scientific">Anditalea andensis</name>
    <dbReference type="NCBI Taxonomy" id="1048983"/>
    <lineage>
        <taxon>Bacteria</taxon>
        <taxon>Pseudomonadati</taxon>
        <taxon>Bacteroidota</taxon>
        <taxon>Cytophagia</taxon>
        <taxon>Cytophagales</taxon>
        <taxon>Cytophagaceae</taxon>
        <taxon>Anditalea</taxon>
    </lineage>
</organism>
<reference evidence="4 5" key="1">
    <citation type="submission" date="2014-04" db="EMBL/GenBank/DDBJ databases">
        <title>Characterization and application of a salt tolerant electro-active bacterium.</title>
        <authorList>
            <person name="Yang L."/>
            <person name="Wei S."/>
            <person name="Tay Q.X.M."/>
        </authorList>
    </citation>
    <scope>NUCLEOTIDE SEQUENCE [LARGE SCALE GENOMIC DNA]</scope>
    <source>
        <strain evidence="4 5">LY1</strain>
    </source>
</reference>
<comment type="caution">
    <text evidence="4">The sequence shown here is derived from an EMBL/GenBank/DDBJ whole genome shotgun (WGS) entry which is preliminary data.</text>
</comment>
<keyword evidence="5" id="KW-1185">Reference proteome</keyword>
<evidence type="ECO:0000256" key="1">
    <source>
        <dbReference type="ARBA" id="ARBA00022723"/>
    </source>
</evidence>
<name>A0A074KYR5_9BACT</name>
<dbReference type="GO" id="GO:0046872">
    <property type="term" value="F:metal ion binding"/>
    <property type="evidence" value="ECO:0007669"/>
    <property type="project" value="UniProtKB-KW"/>
</dbReference>
<protein>
    <submittedName>
        <fullName evidence="4">Polysaccharide deacetylase</fullName>
    </submittedName>
</protein>
<gene>
    <name evidence="4" type="ORF">EL17_14090</name>
</gene>
<dbReference type="InterPro" id="IPR002509">
    <property type="entry name" value="NODB_dom"/>
</dbReference>
<proteinExistence type="predicted"/>
<feature type="domain" description="NodB homology" evidence="3">
    <location>
        <begin position="26"/>
        <end position="204"/>
    </location>
</feature>
<evidence type="ECO:0000256" key="2">
    <source>
        <dbReference type="ARBA" id="ARBA00022801"/>
    </source>
</evidence>
<dbReference type="CDD" id="cd10917">
    <property type="entry name" value="CE4_NodB_like_6s_7s"/>
    <property type="match status" value="1"/>
</dbReference>
<evidence type="ECO:0000313" key="5">
    <source>
        <dbReference type="Proteomes" id="UP000027821"/>
    </source>
</evidence>
<dbReference type="GO" id="GO:0016020">
    <property type="term" value="C:membrane"/>
    <property type="evidence" value="ECO:0007669"/>
    <property type="project" value="TreeGrafter"/>
</dbReference>
<dbReference type="InterPro" id="IPR050248">
    <property type="entry name" value="Polysacc_deacetylase_ArnD"/>
</dbReference>
<dbReference type="STRING" id="1048983.EL17_14090"/>
<dbReference type="GO" id="GO:0005975">
    <property type="term" value="P:carbohydrate metabolic process"/>
    <property type="evidence" value="ECO:0007669"/>
    <property type="project" value="InterPro"/>
</dbReference>
<dbReference type="Proteomes" id="UP000027821">
    <property type="component" value="Unassembled WGS sequence"/>
</dbReference>
<dbReference type="PANTHER" id="PTHR10587:SF133">
    <property type="entry name" value="CHITIN DEACETYLASE 1-RELATED"/>
    <property type="match status" value="1"/>
</dbReference>
<dbReference type="InterPro" id="IPR011330">
    <property type="entry name" value="Glyco_hydro/deAcase_b/a-brl"/>
</dbReference>
<dbReference type="SUPFAM" id="SSF88713">
    <property type="entry name" value="Glycoside hydrolase/deacetylase"/>
    <property type="match status" value="1"/>
</dbReference>
<evidence type="ECO:0000259" key="3">
    <source>
        <dbReference type="PROSITE" id="PS51677"/>
    </source>
</evidence>
<dbReference type="AlphaFoldDB" id="A0A074KYR5"/>
<keyword evidence="2" id="KW-0378">Hydrolase</keyword>
<dbReference type="GO" id="GO:0016810">
    <property type="term" value="F:hydrolase activity, acting on carbon-nitrogen (but not peptide) bonds"/>
    <property type="evidence" value="ECO:0007669"/>
    <property type="project" value="InterPro"/>
</dbReference>
<dbReference type="Pfam" id="PF01522">
    <property type="entry name" value="Polysacc_deac_1"/>
    <property type="match status" value="1"/>
</dbReference>
<dbReference type="PROSITE" id="PS51677">
    <property type="entry name" value="NODB"/>
    <property type="match status" value="1"/>
</dbReference>
<accession>A0A074KYR5</accession>
<dbReference type="Gene3D" id="3.20.20.370">
    <property type="entry name" value="Glycoside hydrolase/deacetylase"/>
    <property type="match status" value="1"/>
</dbReference>
<dbReference type="EMBL" id="JMIH01000023">
    <property type="protein sequence ID" value="KEO72763.1"/>
    <property type="molecule type" value="Genomic_DNA"/>
</dbReference>
<dbReference type="OrthoDB" id="9812065at2"/>
<sequence>MIIHHVPWLVTKLFPAYTWHKDRDHQHIYLTFDDGPVPGITDKVLELLDVYNYKATFFMVGHNVFKYPSLCKEVLAAGHQIGNHTYHHLNGNSCSKETYLADFNACQEIILETLGINTSCFRPPYGRINADQAKEISKSHEIVMWDVLSGDYNNKLPVERIIKKTIQYTRNGSIIIFHDQQKTAHRLPYILPDVLKYISNEDFLPVCL</sequence>